<dbReference type="RefSeq" id="WP_156241192.1">
    <property type="nucleotide sequence ID" value="NZ_BAAAZL010000002.1"/>
</dbReference>
<dbReference type="OrthoDB" id="5381276at2"/>
<dbReference type="InterPro" id="IPR025092">
    <property type="entry name" value="Glyco_hydro_66"/>
</dbReference>
<evidence type="ECO:0008006" key="4">
    <source>
        <dbReference type="Google" id="ProtNLM"/>
    </source>
</evidence>
<accession>A0A6I6DYP7</accession>
<dbReference type="Gene3D" id="3.20.20.80">
    <property type="entry name" value="Glycosidases"/>
    <property type="match status" value="1"/>
</dbReference>
<protein>
    <recommendedName>
        <fullName evidence="4">Dextranase</fullName>
    </recommendedName>
</protein>
<keyword evidence="3" id="KW-1185">Reference proteome</keyword>
<gene>
    <name evidence="2" type="ORF">D7D94_03245</name>
</gene>
<dbReference type="SUPFAM" id="SSF51445">
    <property type="entry name" value="(Trans)glycosidases"/>
    <property type="match status" value="1"/>
</dbReference>
<name>A0A6I6DYP7_9MICO</name>
<evidence type="ECO:0000256" key="1">
    <source>
        <dbReference type="ARBA" id="ARBA00022729"/>
    </source>
</evidence>
<dbReference type="InterPro" id="IPR013780">
    <property type="entry name" value="Glyco_hydro_b"/>
</dbReference>
<evidence type="ECO:0000313" key="3">
    <source>
        <dbReference type="Proteomes" id="UP000422989"/>
    </source>
</evidence>
<proteinExistence type="predicted"/>
<organism evidence="2 3">
    <name type="scientific">Microbacterium oryzae</name>
    <dbReference type="NCBI Taxonomy" id="743009"/>
    <lineage>
        <taxon>Bacteria</taxon>
        <taxon>Bacillati</taxon>
        <taxon>Actinomycetota</taxon>
        <taxon>Actinomycetes</taxon>
        <taxon>Micrococcales</taxon>
        <taxon>Microbacteriaceae</taxon>
        <taxon>Microbacterium</taxon>
    </lineage>
</organism>
<dbReference type="Pfam" id="PF13199">
    <property type="entry name" value="Glyco_hydro_66"/>
    <property type="match status" value="1"/>
</dbReference>
<evidence type="ECO:0000313" key="2">
    <source>
        <dbReference type="EMBL" id="QGU26789.1"/>
    </source>
</evidence>
<keyword evidence="1" id="KW-0732">Signal</keyword>
<dbReference type="AlphaFoldDB" id="A0A6I6DYP7"/>
<sequence>MTDTTLLPTRATYAPGQGISIDIERPESGSYSGEISVWKLGEIVSRFPVANVTRWDGPTLPEGSYGIELTIDGELCGRTAVEVTSTPRARLRYGFVASYSPGKDATACANLARRLHLNSIQFYDWAYRHADLMGGGESYTDALDQTISLDTVRNLIAAYRDVGTDSIGYAAVYAAGPEEWPAWKQHALLRPTGEPYALGDFLFILDPAAPEWLSHFRGELSRTSVALGFDGYHLDQYGYPKFAATPDGTAVNVAESFATLVTQVRDELPDARLIFNNVNDFPTWRTASLPQDAVYIEPWEPNVTLESLARITRRARSAAGGQPIVLAAYQHIYDSVDARTGDRSTAFTMATLFSHGATQLLAGEGGHLLVDPYYVRNQEAAEETLSFLARWYDFLVEHDEILMSSDLHEVTSSYVGEYNGDLDVTYPTAPVASDPGGGVVWRRVVSHGSDLIVHLINLAQQVDTQWDAARELPVAVDGGALRMRHIPGRTPRIRVADPDGIGRLTQVPVRIEGDYVIAELPPLHVWQVLHVTY</sequence>
<reference evidence="2 3" key="1">
    <citation type="submission" date="2018-09" db="EMBL/GenBank/DDBJ databases">
        <title>Whole genome sequencing of Microbacterium oryzae strain MB-10T.</title>
        <authorList>
            <person name="Das S.K."/>
        </authorList>
    </citation>
    <scope>NUCLEOTIDE SEQUENCE [LARGE SCALE GENOMIC DNA]</scope>
    <source>
        <strain evidence="2 3">MB-10</strain>
    </source>
</reference>
<dbReference type="KEGG" id="moj:D7D94_03245"/>
<dbReference type="EMBL" id="CP032550">
    <property type="protein sequence ID" value="QGU26789.1"/>
    <property type="molecule type" value="Genomic_DNA"/>
</dbReference>
<dbReference type="Gene3D" id="2.60.40.1180">
    <property type="entry name" value="Golgi alpha-mannosidase II"/>
    <property type="match status" value="1"/>
</dbReference>
<dbReference type="Proteomes" id="UP000422989">
    <property type="component" value="Chromosome"/>
</dbReference>
<dbReference type="InterPro" id="IPR017853">
    <property type="entry name" value="GH"/>
</dbReference>